<name>A0A8D8YTH4_9HEMI</name>
<evidence type="ECO:0000313" key="1">
    <source>
        <dbReference type="EMBL" id="CAG6734673.1"/>
    </source>
</evidence>
<dbReference type="EMBL" id="HBUF01059556">
    <property type="protein sequence ID" value="CAG6625326.1"/>
    <property type="molecule type" value="Transcribed_RNA"/>
</dbReference>
<dbReference type="EMBL" id="HBUF01393367">
    <property type="protein sequence ID" value="CAG6734677.1"/>
    <property type="molecule type" value="Transcribed_RNA"/>
</dbReference>
<organism evidence="1">
    <name type="scientific">Cacopsylla melanoneura</name>
    <dbReference type="NCBI Taxonomy" id="428564"/>
    <lineage>
        <taxon>Eukaryota</taxon>
        <taxon>Metazoa</taxon>
        <taxon>Ecdysozoa</taxon>
        <taxon>Arthropoda</taxon>
        <taxon>Hexapoda</taxon>
        <taxon>Insecta</taxon>
        <taxon>Pterygota</taxon>
        <taxon>Neoptera</taxon>
        <taxon>Paraneoptera</taxon>
        <taxon>Hemiptera</taxon>
        <taxon>Sternorrhyncha</taxon>
        <taxon>Psylloidea</taxon>
        <taxon>Psyllidae</taxon>
        <taxon>Psyllinae</taxon>
        <taxon>Cacopsylla</taxon>
    </lineage>
</organism>
<protein>
    <submittedName>
        <fullName evidence="1">Uncharacterized protein</fullName>
    </submittedName>
</protein>
<dbReference type="EMBL" id="HBUF01393366">
    <property type="protein sequence ID" value="CAG6734675.1"/>
    <property type="molecule type" value="Transcribed_RNA"/>
</dbReference>
<sequence>MRMSRVVPSCHKVEYKPWRQCCTPWTILTNIRRTVSGLELIYWMTVIRTLTGWRWRWTLLKVPSATLTIRSTTATRLKSGRSSLEWLGLHLVSHLSRWPICCDCSKYLRCPFGLQVQN</sequence>
<dbReference type="EMBL" id="HBUF01059557">
    <property type="protein sequence ID" value="CAG6625328.1"/>
    <property type="molecule type" value="Transcribed_RNA"/>
</dbReference>
<dbReference type="AlphaFoldDB" id="A0A8D8YTH4"/>
<reference evidence="1" key="1">
    <citation type="submission" date="2021-05" db="EMBL/GenBank/DDBJ databases">
        <authorList>
            <person name="Alioto T."/>
            <person name="Alioto T."/>
            <person name="Gomez Garrido J."/>
        </authorList>
    </citation>
    <scope>NUCLEOTIDE SEQUENCE</scope>
</reference>
<proteinExistence type="predicted"/>
<dbReference type="EMBL" id="HBUF01393365">
    <property type="protein sequence ID" value="CAG6734673.1"/>
    <property type="molecule type" value="Transcribed_RNA"/>
</dbReference>
<accession>A0A8D8YTH4</accession>